<keyword evidence="6" id="KW-1185">Reference proteome</keyword>
<evidence type="ECO:0000256" key="1">
    <source>
        <dbReference type="ARBA" id="ARBA00004196"/>
    </source>
</evidence>
<accession>A0A3E1K8B7</accession>
<dbReference type="EMBL" id="QUZK01000037">
    <property type="protein sequence ID" value="RFF30217.1"/>
    <property type="molecule type" value="Genomic_DNA"/>
</dbReference>
<keyword evidence="2 3" id="KW-0175">Coiled coil</keyword>
<sequence length="417" mass="46068">MDIARPELKHRKRVKRLIWIAAGLVALVIVAVALASLEPAAPSVDRAAVWTDTVERGEMLRQVRGPGVLVPREIRWVAATTEARVDRVLAKPGAIVEPDTILVEMSNPELAQQVREANSELVAAEADYAALEVRLQSQVLDQRATMAQVRSDARGARLQAEAEAQLVEQGILPRIQYQRSLLDADQLEERLAIEEERSAQFRDSVEAQLRAARARIDQLENVVELRRQQLGNLTVRAGINGVLQELSVEEGQRLTPGQNIARVARPDTLIAELRIAETQAKDVQLEQSVEVDTRNGVVAGRVMRIDPRVANGTVQVDVELTGELPPGARPDLSVDGTILIEKLEDVLFVGRPAYGQPESTVRLFRVDPQTQTAVRVPVELGRSSVNVIEVRQGLQVGDTVILSDTSAWDEYDRIRLE</sequence>
<dbReference type="Proteomes" id="UP000260351">
    <property type="component" value="Unassembled WGS sequence"/>
</dbReference>
<proteinExistence type="predicted"/>
<dbReference type="RefSeq" id="WP_116650818.1">
    <property type="nucleotide sequence ID" value="NZ_QUZK01000037.1"/>
</dbReference>
<dbReference type="PANTHER" id="PTHR32347">
    <property type="entry name" value="EFFLUX SYSTEM COMPONENT YKNX-RELATED"/>
    <property type="match status" value="1"/>
</dbReference>
<dbReference type="OrthoDB" id="9806939at2"/>
<evidence type="ECO:0000313" key="5">
    <source>
        <dbReference type="EMBL" id="RFF30217.1"/>
    </source>
</evidence>
<dbReference type="InterPro" id="IPR050465">
    <property type="entry name" value="UPF0194_transport"/>
</dbReference>
<dbReference type="Gene3D" id="2.40.30.170">
    <property type="match status" value="1"/>
</dbReference>
<dbReference type="Gene3D" id="1.10.287.470">
    <property type="entry name" value="Helix hairpin bin"/>
    <property type="match status" value="1"/>
</dbReference>
<protein>
    <submittedName>
        <fullName evidence="5">HlyD family efflux transporter periplasmic adaptor subunit</fullName>
    </submittedName>
</protein>
<comment type="caution">
    <text evidence="5">The sequence shown here is derived from an EMBL/GenBank/DDBJ whole genome shotgun (WGS) entry which is preliminary data.</text>
</comment>
<gene>
    <name evidence="5" type="ORF">DZC52_09055</name>
</gene>
<comment type="subcellular location">
    <subcellularLocation>
        <location evidence="1">Cell envelope</location>
    </subcellularLocation>
</comment>
<dbReference type="Gene3D" id="2.40.420.20">
    <property type="match status" value="1"/>
</dbReference>
<evidence type="ECO:0000256" key="3">
    <source>
        <dbReference type="SAM" id="Coils"/>
    </source>
</evidence>
<dbReference type="AlphaFoldDB" id="A0A3E1K8B7"/>
<keyword evidence="4" id="KW-1133">Transmembrane helix</keyword>
<organism evidence="5 6">
    <name type="scientific">Wenzhouxiangella sediminis</name>
    <dbReference type="NCBI Taxonomy" id="1792836"/>
    <lineage>
        <taxon>Bacteria</taxon>
        <taxon>Pseudomonadati</taxon>
        <taxon>Pseudomonadota</taxon>
        <taxon>Gammaproteobacteria</taxon>
        <taxon>Chromatiales</taxon>
        <taxon>Wenzhouxiangellaceae</taxon>
        <taxon>Wenzhouxiangella</taxon>
    </lineage>
</organism>
<reference evidence="5 6" key="1">
    <citation type="submission" date="2018-08" db="EMBL/GenBank/DDBJ databases">
        <title>Wenzhouxiangella salilacus sp. nov., a novel bacterium isolated from a saline lake in Xinjiang Province, China.</title>
        <authorList>
            <person name="Han S."/>
        </authorList>
    </citation>
    <scope>NUCLEOTIDE SEQUENCE [LARGE SCALE GENOMIC DNA]</scope>
    <source>
        <strain evidence="5 6">XDB06</strain>
    </source>
</reference>
<keyword evidence="4" id="KW-0472">Membrane</keyword>
<feature type="coiled-coil region" evidence="3">
    <location>
        <begin position="107"/>
        <end position="134"/>
    </location>
</feature>
<feature type="coiled-coil region" evidence="3">
    <location>
        <begin position="177"/>
        <end position="229"/>
    </location>
</feature>
<keyword evidence="4" id="KW-0812">Transmembrane</keyword>
<evidence type="ECO:0000256" key="4">
    <source>
        <dbReference type="SAM" id="Phobius"/>
    </source>
</evidence>
<evidence type="ECO:0000256" key="2">
    <source>
        <dbReference type="ARBA" id="ARBA00023054"/>
    </source>
</evidence>
<dbReference type="GO" id="GO:0030313">
    <property type="term" value="C:cell envelope"/>
    <property type="evidence" value="ECO:0007669"/>
    <property type="project" value="UniProtKB-SubCell"/>
</dbReference>
<feature type="transmembrane region" description="Helical" evidence="4">
    <location>
        <begin position="17"/>
        <end position="37"/>
    </location>
</feature>
<evidence type="ECO:0000313" key="6">
    <source>
        <dbReference type="Proteomes" id="UP000260351"/>
    </source>
</evidence>
<name>A0A3E1K8B7_9GAMM</name>
<dbReference type="Gene3D" id="2.40.50.100">
    <property type="match status" value="1"/>
</dbReference>
<dbReference type="SUPFAM" id="SSF111369">
    <property type="entry name" value="HlyD-like secretion proteins"/>
    <property type="match status" value="1"/>
</dbReference>